<organism evidence="5 6">
    <name type="scientific">Thalassomonas haliotis</name>
    <dbReference type="NCBI Taxonomy" id="485448"/>
    <lineage>
        <taxon>Bacteria</taxon>
        <taxon>Pseudomonadati</taxon>
        <taxon>Pseudomonadota</taxon>
        <taxon>Gammaproteobacteria</taxon>
        <taxon>Alteromonadales</taxon>
        <taxon>Colwelliaceae</taxon>
        <taxon>Thalassomonas</taxon>
    </lineage>
</organism>
<dbReference type="InterPro" id="IPR017732">
    <property type="entry name" value="T4/T6SS_DotU"/>
</dbReference>
<feature type="domain" description="SPOR" evidence="3">
    <location>
        <begin position="352"/>
        <end position="378"/>
    </location>
</feature>
<dbReference type="Pfam" id="PF05036">
    <property type="entry name" value="SPOR"/>
    <property type="match status" value="1"/>
</dbReference>
<dbReference type="Gene3D" id="1.25.40.590">
    <property type="entry name" value="Type IV / VI secretion system, DotU"/>
    <property type="match status" value="1"/>
</dbReference>
<keyword evidence="2" id="KW-0472">Membrane</keyword>
<dbReference type="InterPro" id="IPR007730">
    <property type="entry name" value="SPOR-like_dom"/>
</dbReference>
<gene>
    <name evidence="5" type="ORF">H3N35_00295</name>
</gene>
<keyword evidence="2" id="KW-0812">Transmembrane</keyword>
<feature type="transmembrane region" description="Helical" evidence="2">
    <location>
        <begin position="212"/>
        <end position="234"/>
    </location>
</feature>
<accession>A0ABY7VEJ3</accession>
<dbReference type="PANTHER" id="PTHR38033:SF1">
    <property type="entry name" value="DOTU FAMILY TYPE IV_VI SECRETION SYSTEM PROTEIN"/>
    <property type="match status" value="1"/>
</dbReference>
<dbReference type="InterPro" id="IPR038522">
    <property type="entry name" value="T4/T6SS_DotU_sf"/>
</dbReference>
<feature type="region of interest" description="Disordered" evidence="1">
    <location>
        <begin position="279"/>
        <end position="345"/>
    </location>
</feature>
<proteinExistence type="predicted"/>
<dbReference type="RefSeq" id="WP_274052195.1">
    <property type="nucleotide sequence ID" value="NZ_CP059693.1"/>
</dbReference>
<dbReference type="PANTHER" id="PTHR38033">
    <property type="entry name" value="MEMBRANE PROTEIN-RELATED"/>
    <property type="match status" value="1"/>
</dbReference>
<reference evidence="5 6" key="1">
    <citation type="journal article" date="2022" name="Mar. Drugs">
        <title>Bioassay-Guided Fractionation Leads to the Detection of Cholic Acid Generated by the Rare Thalassomonas sp.</title>
        <authorList>
            <person name="Pheiffer F."/>
            <person name="Schneider Y.K."/>
            <person name="Hansen E.H."/>
            <person name="Andersen J.H."/>
            <person name="Isaksson J."/>
            <person name="Busche T."/>
            <person name="R C."/>
            <person name="Kalinowski J."/>
            <person name="Zyl L.V."/>
            <person name="Trindade M."/>
        </authorList>
    </citation>
    <scope>NUCLEOTIDE SEQUENCE [LARGE SCALE GENOMIC DNA]</scope>
    <source>
        <strain evidence="5 6">A5K-61T</strain>
    </source>
</reference>
<sequence>MAEFTQPEQEPVTVAIDFSDTVLREELHFDYADNPLYNVSVPLLSVILTLPRLPKPDNIEQFRQQLKRDVVALSEAGKKLDYPSAVIDKLCCLHCIVIDEFIIHGLWGYDAGWENNTLLSELFSMKNGGELFFTVAEKAMLQPAKMADLLEIIYVFLQMGFKGRYRSRQTDRLGLIIKEIAVAIKGKINKASVLIEDIPQVKYRSLRSGVHYFSLTLLIFFLLGLTTAFVDYWYEQNYPLRAAAFLDLDKLTSRYVLNAKTEDIVYVSTHEDTHAIHNLTSPHSEREKAPDTPVTETVPEQPGVEKMPVKKVPQQAEPEPSTPPPVSTAITGAAEPTGTGDEVPDTSPSVAAYRVQLASFSSEKNAERYLTKFQTSIYPVSLMAVGQYFILYSNADNWSAVKQQQSYFESEYQLSVSVISTKKAEPAL</sequence>
<evidence type="ECO:0000313" key="6">
    <source>
        <dbReference type="Proteomes" id="UP001215231"/>
    </source>
</evidence>
<dbReference type="NCBIfam" id="NF038228">
    <property type="entry name" value="IcmH_DotU_IVB"/>
    <property type="match status" value="1"/>
</dbReference>
<evidence type="ECO:0000313" key="5">
    <source>
        <dbReference type="EMBL" id="WDE11968.1"/>
    </source>
</evidence>
<evidence type="ECO:0000259" key="4">
    <source>
        <dbReference type="Pfam" id="PF09850"/>
    </source>
</evidence>
<evidence type="ECO:0000256" key="1">
    <source>
        <dbReference type="SAM" id="MobiDB-lite"/>
    </source>
</evidence>
<dbReference type="NCBIfam" id="TIGR03349">
    <property type="entry name" value="IV_VI_DotU"/>
    <property type="match status" value="1"/>
</dbReference>
<feature type="domain" description="Type IV / VI secretion system DotU" evidence="4">
    <location>
        <begin position="36"/>
        <end position="226"/>
    </location>
</feature>
<dbReference type="Pfam" id="PF09850">
    <property type="entry name" value="DotU"/>
    <property type="match status" value="1"/>
</dbReference>
<dbReference type="EMBL" id="CP059693">
    <property type="protein sequence ID" value="WDE11968.1"/>
    <property type="molecule type" value="Genomic_DNA"/>
</dbReference>
<keyword evidence="6" id="KW-1185">Reference proteome</keyword>
<name>A0ABY7VEJ3_9GAMM</name>
<evidence type="ECO:0000259" key="3">
    <source>
        <dbReference type="Pfam" id="PF05036"/>
    </source>
</evidence>
<keyword evidence="2" id="KW-1133">Transmembrane helix</keyword>
<protein>
    <submittedName>
        <fullName evidence="5">DotU family type IV/VI secretion system protein</fullName>
    </submittedName>
</protein>
<evidence type="ECO:0000256" key="2">
    <source>
        <dbReference type="SAM" id="Phobius"/>
    </source>
</evidence>
<dbReference type="Proteomes" id="UP001215231">
    <property type="component" value="Chromosome"/>
</dbReference>